<dbReference type="EMBL" id="GGMS01010528">
    <property type="protein sequence ID" value="MBY79731.1"/>
    <property type="molecule type" value="Transcribed_RNA"/>
</dbReference>
<evidence type="ECO:0000313" key="1">
    <source>
        <dbReference type="EMBL" id="MBY79731.1"/>
    </source>
</evidence>
<accession>A0A2S2QPT2</accession>
<name>A0A2S2QPT2_9HEMI</name>
<protein>
    <submittedName>
        <fullName evidence="1">Uncharacterized protein</fullName>
    </submittedName>
</protein>
<gene>
    <name evidence="1" type="ORF">g.164085</name>
</gene>
<reference evidence="1" key="1">
    <citation type="submission" date="2018-04" db="EMBL/GenBank/DDBJ databases">
        <title>Transcriptome assembly of Sipha flava.</title>
        <authorList>
            <person name="Scully E.D."/>
            <person name="Geib S.M."/>
            <person name="Palmer N.A."/>
            <person name="Koch K."/>
            <person name="Bradshaw J."/>
            <person name="Heng-Moss T."/>
            <person name="Sarath G."/>
        </authorList>
    </citation>
    <scope>NUCLEOTIDE SEQUENCE</scope>
</reference>
<proteinExistence type="predicted"/>
<dbReference type="OrthoDB" id="6615098at2759"/>
<sequence>MKFIYKVFSTRQNHALCLVQIHPFLKSFKRTEVILIKKTFSACLTDSYVYDKFGDIAFNILDFAESKVKEDLPRNDYRELELIIIFLGGTPSRGIIFSQPGAYHLGIWMAKAIYYFKIYLFRHQVQLNLKEETALKDICCFVVMCYAQNWFTCINPIEAPLNNIIFLKKIMSYKDINPSI</sequence>
<organism evidence="1">
    <name type="scientific">Sipha flava</name>
    <name type="common">yellow sugarcane aphid</name>
    <dbReference type="NCBI Taxonomy" id="143950"/>
    <lineage>
        <taxon>Eukaryota</taxon>
        <taxon>Metazoa</taxon>
        <taxon>Ecdysozoa</taxon>
        <taxon>Arthropoda</taxon>
        <taxon>Hexapoda</taxon>
        <taxon>Insecta</taxon>
        <taxon>Pterygota</taxon>
        <taxon>Neoptera</taxon>
        <taxon>Paraneoptera</taxon>
        <taxon>Hemiptera</taxon>
        <taxon>Sternorrhyncha</taxon>
        <taxon>Aphidomorpha</taxon>
        <taxon>Aphidoidea</taxon>
        <taxon>Aphididae</taxon>
        <taxon>Sipha</taxon>
    </lineage>
</organism>
<dbReference type="AlphaFoldDB" id="A0A2S2QPT2"/>